<keyword evidence="4" id="KW-1185">Reference proteome</keyword>
<sequence>MQTTRCFVAVQIGPPAISMLSKLLGKLGSSCGGVRWTRAEQLHLTLKFCGEVDNILLPKICEAMRAAVSGVEPFRVDLSGLGAFPKGKPPRVVWVGMDSGVEPLRWIHGELDRSLEEIGIPREVRPFAPHITLGRVARGADLSKLEQAIESLQAEAVSDFEVDEVVLMAATKERGKPVYDIIDSVDL</sequence>
<dbReference type="Pfam" id="PF13563">
    <property type="entry name" value="2_5_RNA_ligase2"/>
    <property type="match status" value="1"/>
</dbReference>
<keyword evidence="1 2" id="KW-0378">Hydrolase</keyword>
<feature type="short sequence motif" description="HXTX 1" evidence="2">
    <location>
        <begin position="43"/>
        <end position="46"/>
    </location>
</feature>
<dbReference type="GO" id="GO:0016874">
    <property type="term" value="F:ligase activity"/>
    <property type="evidence" value="ECO:0007669"/>
    <property type="project" value="UniProtKB-KW"/>
</dbReference>
<accession>A0A518GG03</accession>
<name>A0A518GG03_9BACT</name>
<protein>
    <recommendedName>
        <fullName evidence="2">RNA 2',3'-cyclic phosphodiesterase</fullName>
        <shortName evidence="2">RNA 2',3'-CPDase</shortName>
        <ecNumber evidence="2">3.1.4.58</ecNumber>
    </recommendedName>
</protein>
<organism evidence="3 4">
    <name type="scientific">Aureliella helgolandensis</name>
    <dbReference type="NCBI Taxonomy" id="2527968"/>
    <lineage>
        <taxon>Bacteria</taxon>
        <taxon>Pseudomonadati</taxon>
        <taxon>Planctomycetota</taxon>
        <taxon>Planctomycetia</taxon>
        <taxon>Pirellulales</taxon>
        <taxon>Pirellulaceae</taxon>
        <taxon>Aureliella</taxon>
    </lineage>
</organism>
<gene>
    <name evidence="3" type="ORF">Q31a_59200</name>
</gene>
<dbReference type="OrthoDB" id="9789350at2"/>
<dbReference type="SUPFAM" id="SSF55144">
    <property type="entry name" value="LigT-like"/>
    <property type="match status" value="1"/>
</dbReference>
<dbReference type="InterPro" id="IPR009097">
    <property type="entry name" value="Cyclic_Pdiesterase"/>
</dbReference>
<feature type="active site" description="Proton donor" evidence="2">
    <location>
        <position position="43"/>
    </location>
</feature>
<dbReference type="GO" id="GO:0008664">
    <property type="term" value="F:RNA 2',3'-cyclic 3'-phosphodiesterase activity"/>
    <property type="evidence" value="ECO:0007669"/>
    <property type="project" value="UniProtKB-EC"/>
</dbReference>
<reference evidence="3 4" key="1">
    <citation type="submission" date="2019-02" db="EMBL/GenBank/DDBJ databases">
        <title>Deep-cultivation of Planctomycetes and their phenomic and genomic characterization uncovers novel biology.</title>
        <authorList>
            <person name="Wiegand S."/>
            <person name="Jogler M."/>
            <person name="Boedeker C."/>
            <person name="Pinto D."/>
            <person name="Vollmers J."/>
            <person name="Rivas-Marin E."/>
            <person name="Kohn T."/>
            <person name="Peeters S.H."/>
            <person name="Heuer A."/>
            <person name="Rast P."/>
            <person name="Oberbeckmann S."/>
            <person name="Bunk B."/>
            <person name="Jeske O."/>
            <person name="Meyerdierks A."/>
            <person name="Storesund J.E."/>
            <person name="Kallscheuer N."/>
            <person name="Luecker S."/>
            <person name="Lage O.M."/>
            <person name="Pohl T."/>
            <person name="Merkel B.J."/>
            <person name="Hornburger P."/>
            <person name="Mueller R.-W."/>
            <person name="Bruemmer F."/>
            <person name="Labrenz M."/>
            <person name="Spormann A.M."/>
            <person name="Op den Camp H."/>
            <person name="Overmann J."/>
            <person name="Amann R."/>
            <person name="Jetten M.S.M."/>
            <person name="Mascher T."/>
            <person name="Medema M.H."/>
            <person name="Devos D.P."/>
            <person name="Kaster A.-K."/>
            <person name="Ovreas L."/>
            <person name="Rohde M."/>
            <person name="Galperin M.Y."/>
            <person name="Jogler C."/>
        </authorList>
    </citation>
    <scope>NUCLEOTIDE SEQUENCE [LARGE SCALE GENOMIC DNA]</scope>
    <source>
        <strain evidence="3 4">Q31a</strain>
    </source>
</reference>
<proteinExistence type="inferred from homology"/>
<dbReference type="KEGG" id="ahel:Q31a_59200"/>
<comment type="similarity">
    <text evidence="2">Belongs to the 2H phosphoesterase superfamily. ThpR family.</text>
</comment>
<evidence type="ECO:0000313" key="4">
    <source>
        <dbReference type="Proteomes" id="UP000318017"/>
    </source>
</evidence>
<dbReference type="PANTHER" id="PTHR35561:SF1">
    <property type="entry name" value="RNA 2',3'-CYCLIC PHOSPHODIESTERASE"/>
    <property type="match status" value="1"/>
</dbReference>
<dbReference type="Proteomes" id="UP000318017">
    <property type="component" value="Chromosome"/>
</dbReference>
<feature type="active site" description="Proton acceptor" evidence="2">
    <location>
        <position position="130"/>
    </location>
</feature>
<dbReference type="EMBL" id="CP036298">
    <property type="protein sequence ID" value="QDV27531.1"/>
    <property type="molecule type" value="Genomic_DNA"/>
</dbReference>
<dbReference type="Gene3D" id="3.90.1140.10">
    <property type="entry name" value="Cyclic phosphodiesterase"/>
    <property type="match status" value="1"/>
</dbReference>
<evidence type="ECO:0000313" key="3">
    <source>
        <dbReference type="EMBL" id="QDV27531.1"/>
    </source>
</evidence>
<dbReference type="HAMAP" id="MF_01940">
    <property type="entry name" value="RNA_CPDase"/>
    <property type="match status" value="1"/>
</dbReference>
<comment type="catalytic activity">
    <reaction evidence="2">
        <text>a 3'-end 2',3'-cyclophospho-ribonucleotide-RNA + H2O = a 3'-end 2'-phospho-ribonucleotide-RNA + H(+)</text>
        <dbReference type="Rhea" id="RHEA:11828"/>
        <dbReference type="Rhea" id="RHEA-COMP:10464"/>
        <dbReference type="Rhea" id="RHEA-COMP:17353"/>
        <dbReference type="ChEBI" id="CHEBI:15377"/>
        <dbReference type="ChEBI" id="CHEBI:15378"/>
        <dbReference type="ChEBI" id="CHEBI:83064"/>
        <dbReference type="ChEBI" id="CHEBI:173113"/>
        <dbReference type="EC" id="3.1.4.58"/>
    </reaction>
</comment>
<dbReference type="GO" id="GO:0004113">
    <property type="term" value="F:2',3'-cyclic-nucleotide 3'-phosphodiesterase activity"/>
    <property type="evidence" value="ECO:0007669"/>
    <property type="project" value="InterPro"/>
</dbReference>
<dbReference type="AlphaFoldDB" id="A0A518GG03"/>
<comment type="function">
    <text evidence="2">Hydrolyzes RNA 2',3'-cyclic phosphodiester to an RNA 2'-phosphomonoester.</text>
</comment>
<dbReference type="PANTHER" id="PTHR35561">
    <property type="entry name" value="RNA 2',3'-CYCLIC PHOSPHODIESTERASE"/>
    <property type="match status" value="1"/>
</dbReference>
<dbReference type="EC" id="3.1.4.58" evidence="2"/>
<dbReference type="NCBIfam" id="TIGR02258">
    <property type="entry name" value="2_5_ligase"/>
    <property type="match status" value="1"/>
</dbReference>
<keyword evidence="3" id="KW-0436">Ligase</keyword>
<dbReference type="InterPro" id="IPR004175">
    <property type="entry name" value="RNA_CPDase"/>
</dbReference>
<evidence type="ECO:0000256" key="2">
    <source>
        <dbReference type="HAMAP-Rule" id="MF_01940"/>
    </source>
</evidence>
<dbReference type="RefSeq" id="WP_145085068.1">
    <property type="nucleotide sequence ID" value="NZ_CP036298.1"/>
</dbReference>
<evidence type="ECO:0000256" key="1">
    <source>
        <dbReference type="ARBA" id="ARBA00022801"/>
    </source>
</evidence>
<feature type="short sequence motif" description="HXTX 2" evidence="2">
    <location>
        <begin position="130"/>
        <end position="133"/>
    </location>
</feature>